<proteinExistence type="predicted"/>
<name>A0A1E4QZC8_9BACI</name>
<feature type="transmembrane region" description="Helical" evidence="1">
    <location>
        <begin position="43"/>
        <end position="60"/>
    </location>
</feature>
<accession>A0A1E4QZC8</accession>
<feature type="transmembrane region" description="Helical" evidence="1">
    <location>
        <begin position="220"/>
        <end position="238"/>
    </location>
</feature>
<feature type="transmembrane region" description="Helical" evidence="1">
    <location>
        <begin position="189"/>
        <end position="208"/>
    </location>
</feature>
<dbReference type="Proteomes" id="UP000094784">
    <property type="component" value="Unassembled WGS sequence"/>
</dbReference>
<feature type="transmembrane region" description="Helical" evidence="1">
    <location>
        <begin position="66"/>
        <end position="86"/>
    </location>
</feature>
<evidence type="ECO:0000256" key="1">
    <source>
        <dbReference type="SAM" id="Phobius"/>
    </source>
</evidence>
<evidence type="ECO:0000313" key="2">
    <source>
        <dbReference type="EMBL" id="ODV53535.1"/>
    </source>
</evidence>
<keyword evidence="1" id="KW-0472">Membrane</keyword>
<organism evidence="2 3">
    <name type="scientific">Lysinibacillus fusiformis</name>
    <dbReference type="NCBI Taxonomy" id="28031"/>
    <lineage>
        <taxon>Bacteria</taxon>
        <taxon>Bacillati</taxon>
        <taxon>Bacillota</taxon>
        <taxon>Bacilli</taxon>
        <taxon>Bacillales</taxon>
        <taxon>Bacillaceae</taxon>
        <taxon>Lysinibacillus</taxon>
    </lineage>
</organism>
<feature type="transmembrane region" description="Helical" evidence="1">
    <location>
        <begin position="98"/>
        <end position="116"/>
    </location>
</feature>
<comment type="caution">
    <text evidence="2">The sequence shown here is derived from an EMBL/GenBank/DDBJ whole genome shotgun (WGS) entry which is preliminary data.</text>
</comment>
<reference evidence="2 3" key="1">
    <citation type="submission" date="2016-09" db="EMBL/GenBank/DDBJ databases">
        <title>Draft genome sequence of the soil isolate, Lysinibacillus fusiformis M5, a potential hypoxanthine producer.</title>
        <authorList>
            <person name="Gallegos-Monterrosa R."/>
            <person name="Maroti G."/>
            <person name="Balint B."/>
            <person name="Kovacs A.T."/>
        </authorList>
    </citation>
    <scope>NUCLEOTIDE SEQUENCE [LARGE SCALE GENOMIC DNA]</scope>
    <source>
        <strain evidence="2 3">M5</strain>
    </source>
</reference>
<dbReference type="OrthoDB" id="9787346at2"/>
<protein>
    <submittedName>
        <fullName evidence="2">Zinc transporter family protein</fullName>
    </submittedName>
</protein>
<sequence length="239" mass="26595">MMRRGILQVSAMILGGFLFFSVSIGGAIAWIFSKLFQHTTQGLSLLCGGFLVGLLVLDIIPSSFQIYQSFGIILGIFIGYFIFQLLDTVFHASHAQNPSVSLLTLAMIIHTIPISLTVGNLLGNAALSISLTASIILHHVPEGFALSTALIAQGERLWRLFIYFFIFSIFFSIFIWFGQYWALPEKAQGILMGISIGLIATASISEFILHQLKYVSFKSFFMYLILGYLLSYIFHTLVE</sequence>
<dbReference type="EMBL" id="MECQ01000006">
    <property type="protein sequence ID" value="ODV53535.1"/>
    <property type="molecule type" value="Genomic_DNA"/>
</dbReference>
<gene>
    <name evidence="2" type="ORF">BG258_22600</name>
</gene>
<feature type="transmembrane region" description="Helical" evidence="1">
    <location>
        <begin position="6"/>
        <end position="31"/>
    </location>
</feature>
<evidence type="ECO:0000313" key="3">
    <source>
        <dbReference type="Proteomes" id="UP000094784"/>
    </source>
</evidence>
<keyword evidence="1" id="KW-0812">Transmembrane</keyword>
<keyword evidence="1" id="KW-1133">Transmembrane helix</keyword>
<feature type="transmembrane region" description="Helical" evidence="1">
    <location>
        <begin position="160"/>
        <end position="183"/>
    </location>
</feature>
<dbReference type="AlphaFoldDB" id="A0A1E4QZC8"/>